<feature type="region of interest" description="Disordered" evidence="16">
    <location>
        <begin position="1117"/>
        <end position="1195"/>
    </location>
</feature>
<dbReference type="InterPro" id="IPR014768">
    <property type="entry name" value="GBD/FH3_dom"/>
</dbReference>
<dbReference type="FunFam" id="3.90.550.50:FF:000001">
    <property type="entry name" value="Hexosyltransferase"/>
    <property type="match status" value="1"/>
</dbReference>
<feature type="region of interest" description="Disordered" evidence="16">
    <location>
        <begin position="301"/>
        <end position="331"/>
    </location>
</feature>
<keyword evidence="14" id="KW-0325">Glycoprotein</keyword>
<proteinExistence type="inferred from homology"/>
<feature type="coiled-coil region" evidence="15">
    <location>
        <begin position="1073"/>
        <end position="1114"/>
    </location>
</feature>
<evidence type="ECO:0000256" key="10">
    <source>
        <dbReference type="ARBA" id="ARBA00022989"/>
    </source>
</evidence>
<evidence type="ECO:0000256" key="9">
    <source>
        <dbReference type="ARBA" id="ARBA00022968"/>
    </source>
</evidence>
<dbReference type="InterPro" id="IPR014767">
    <property type="entry name" value="DAD_dom"/>
</dbReference>
<organism evidence="21 22">
    <name type="scientific">Drosophila navojoa</name>
    <name type="common">Fruit fly</name>
    <dbReference type="NCBI Taxonomy" id="7232"/>
    <lineage>
        <taxon>Eukaryota</taxon>
        <taxon>Metazoa</taxon>
        <taxon>Ecdysozoa</taxon>
        <taxon>Arthropoda</taxon>
        <taxon>Hexapoda</taxon>
        <taxon>Insecta</taxon>
        <taxon>Pterygota</taxon>
        <taxon>Neoptera</taxon>
        <taxon>Endopterygota</taxon>
        <taxon>Diptera</taxon>
        <taxon>Brachycera</taxon>
        <taxon>Muscomorpha</taxon>
        <taxon>Ephydroidea</taxon>
        <taxon>Drosophilidae</taxon>
        <taxon>Drosophila</taxon>
    </lineage>
</organism>
<keyword evidence="11" id="KW-0333">Golgi apparatus</keyword>
<dbReference type="GO" id="GO:0031267">
    <property type="term" value="F:small GTPase binding"/>
    <property type="evidence" value="ECO:0007669"/>
    <property type="project" value="InterPro"/>
</dbReference>
<feature type="compositionally biased region" description="Polar residues" evidence="16">
    <location>
        <begin position="640"/>
        <end position="649"/>
    </location>
</feature>
<keyword evidence="12 15" id="KW-0175">Coiled coil</keyword>
<dbReference type="Pfam" id="PF06367">
    <property type="entry name" value="Drf_FH3"/>
    <property type="match status" value="1"/>
</dbReference>
<dbReference type="GO" id="GO:0016758">
    <property type="term" value="F:hexosyltransferase activity"/>
    <property type="evidence" value="ECO:0007669"/>
    <property type="project" value="InterPro"/>
</dbReference>
<evidence type="ECO:0000313" key="21">
    <source>
        <dbReference type="EMBL" id="TDG45538.1"/>
    </source>
</evidence>
<keyword evidence="7" id="KW-0808">Transferase</keyword>
<evidence type="ECO:0000256" key="16">
    <source>
        <dbReference type="SAM" id="MobiDB-lite"/>
    </source>
</evidence>
<evidence type="ECO:0000256" key="13">
    <source>
        <dbReference type="ARBA" id="ARBA00023136"/>
    </source>
</evidence>
<comment type="similarity">
    <text evidence="3">Belongs to the formin homology family. Diaphanous subfamily.</text>
</comment>
<dbReference type="InterPro" id="IPR016024">
    <property type="entry name" value="ARM-type_fold"/>
</dbReference>
<evidence type="ECO:0000256" key="6">
    <source>
        <dbReference type="ARBA" id="ARBA00022676"/>
    </source>
</evidence>
<evidence type="ECO:0000256" key="14">
    <source>
        <dbReference type="ARBA" id="ARBA00023180"/>
    </source>
</evidence>
<feature type="region of interest" description="Disordered" evidence="16">
    <location>
        <begin position="1610"/>
        <end position="1637"/>
    </location>
</feature>
<evidence type="ECO:0000256" key="11">
    <source>
        <dbReference type="ARBA" id="ARBA00023034"/>
    </source>
</evidence>
<evidence type="ECO:0000259" key="20">
    <source>
        <dbReference type="PROSITE" id="PS51444"/>
    </source>
</evidence>
<dbReference type="SMART" id="SM01140">
    <property type="entry name" value="Drf_GBD"/>
    <property type="match status" value="1"/>
</dbReference>
<feature type="compositionally biased region" description="Low complexity" evidence="16">
    <location>
        <begin position="94"/>
        <end position="111"/>
    </location>
</feature>
<feature type="domain" description="FH2" evidence="20">
    <location>
        <begin position="1218"/>
        <end position="1619"/>
    </location>
</feature>
<comment type="caution">
    <text evidence="21">The sequence shown here is derived from an EMBL/GenBank/DDBJ whole genome shotgun (WGS) entry which is preliminary data.</text>
</comment>
<evidence type="ECO:0000256" key="1">
    <source>
        <dbReference type="ARBA" id="ARBA00004323"/>
    </source>
</evidence>
<evidence type="ECO:0000256" key="4">
    <source>
        <dbReference type="ARBA" id="ARBA00008661"/>
    </source>
</evidence>
<dbReference type="SUPFAM" id="SSF101447">
    <property type="entry name" value="Formin homology 2 domain (FH2 domain)"/>
    <property type="match status" value="1"/>
</dbReference>
<dbReference type="Gene3D" id="1.10.20.40">
    <property type="entry name" value="Formin, diaphanous GTPase-binding domain"/>
    <property type="match status" value="1"/>
</dbReference>
<dbReference type="SUPFAM" id="SSF48371">
    <property type="entry name" value="ARM repeat"/>
    <property type="match status" value="1"/>
</dbReference>
<feature type="domain" description="DAD" evidence="18">
    <location>
        <begin position="1640"/>
        <end position="1672"/>
    </location>
</feature>
<evidence type="ECO:0000313" key="22">
    <source>
        <dbReference type="Proteomes" id="UP000295192"/>
    </source>
</evidence>
<dbReference type="Gene3D" id="1.10.238.150">
    <property type="entry name" value="Formin, FH3 diaphanous domain"/>
    <property type="match status" value="1"/>
</dbReference>
<dbReference type="PROSITE" id="PS51231">
    <property type="entry name" value="DAD"/>
    <property type="match status" value="1"/>
</dbReference>
<keyword evidence="8 17" id="KW-0812">Transmembrane</keyword>
<dbReference type="OrthoDB" id="1104827at2759"/>
<dbReference type="InterPro" id="IPR010473">
    <property type="entry name" value="GTPase-bd"/>
</dbReference>
<gene>
    <name evidence="21" type="ORF">AWZ03_008044</name>
</gene>
<protein>
    <recommendedName>
        <fullName evidence="23">Protein diaphanous</fullName>
    </recommendedName>
</protein>
<dbReference type="SMART" id="SM01139">
    <property type="entry name" value="Drf_FH3"/>
    <property type="match status" value="1"/>
</dbReference>
<dbReference type="Pfam" id="PF01762">
    <property type="entry name" value="Galactosyl_T"/>
    <property type="match status" value="1"/>
</dbReference>
<evidence type="ECO:0000259" key="19">
    <source>
        <dbReference type="PROSITE" id="PS51232"/>
    </source>
</evidence>
<keyword evidence="22" id="KW-1185">Reference proteome</keyword>
<feature type="region of interest" description="Disordered" evidence="16">
    <location>
        <begin position="1657"/>
        <end position="1691"/>
    </location>
</feature>
<feature type="compositionally biased region" description="Basic and acidic residues" evidence="16">
    <location>
        <begin position="1610"/>
        <end position="1628"/>
    </location>
</feature>
<dbReference type="Proteomes" id="UP000295192">
    <property type="component" value="Unassembled WGS sequence"/>
</dbReference>
<evidence type="ECO:0000256" key="7">
    <source>
        <dbReference type="ARBA" id="ARBA00022679"/>
    </source>
</evidence>
<evidence type="ECO:0000256" key="15">
    <source>
        <dbReference type="SAM" id="Coils"/>
    </source>
</evidence>
<feature type="domain" description="GBD/FH3" evidence="19">
    <location>
        <begin position="677"/>
        <end position="1049"/>
    </location>
</feature>
<dbReference type="PROSITE" id="PS51232">
    <property type="entry name" value="GBD_FH3"/>
    <property type="match status" value="1"/>
</dbReference>
<feature type="region of interest" description="Disordered" evidence="16">
    <location>
        <begin position="640"/>
        <end position="666"/>
    </location>
</feature>
<dbReference type="PANTHER" id="PTHR45691:SF6">
    <property type="entry name" value="PROTEIN DIAPHANOUS"/>
    <property type="match status" value="1"/>
</dbReference>
<evidence type="ECO:0000256" key="8">
    <source>
        <dbReference type="ARBA" id="ARBA00022692"/>
    </source>
</evidence>
<feature type="compositionally biased region" description="Pro residues" evidence="16">
    <location>
        <begin position="1130"/>
        <end position="1195"/>
    </location>
</feature>
<dbReference type="InterPro" id="IPR042201">
    <property type="entry name" value="FH2_Formin_sf"/>
</dbReference>
<dbReference type="Gene3D" id="1.20.58.630">
    <property type="match status" value="1"/>
</dbReference>
<name>A0A484B9Z1_DRONA</name>
<keyword evidence="5" id="KW-0963">Cytoplasm</keyword>
<dbReference type="InterPro" id="IPR011989">
    <property type="entry name" value="ARM-like"/>
</dbReference>
<dbReference type="PANTHER" id="PTHR45691">
    <property type="entry name" value="PROTEIN DIAPHANOUS"/>
    <property type="match status" value="1"/>
</dbReference>
<keyword evidence="9" id="KW-0735">Signal-anchor</keyword>
<dbReference type="GO" id="GO:0000139">
    <property type="term" value="C:Golgi membrane"/>
    <property type="evidence" value="ECO:0007669"/>
    <property type="project" value="UniProtKB-SubCell"/>
</dbReference>
<keyword evidence="13 17" id="KW-0472">Membrane</keyword>
<dbReference type="SMART" id="SM00498">
    <property type="entry name" value="FH2"/>
    <property type="match status" value="1"/>
</dbReference>
<dbReference type="InterPro" id="IPR010472">
    <property type="entry name" value="FH3_dom"/>
</dbReference>
<feature type="region of interest" description="Disordered" evidence="16">
    <location>
        <begin position="166"/>
        <end position="199"/>
    </location>
</feature>
<dbReference type="FunFam" id="1.20.58.2220:FF:000015">
    <property type="entry name" value="Diaphanous, isoform E"/>
    <property type="match status" value="1"/>
</dbReference>
<evidence type="ECO:0000256" key="12">
    <source>
        <dbReference type="ARBA" id="ARBA00023054"/>
    </source>
</evidence>
<feature type="transmembrane region" description="Helical" evidence="17">
    <location>
        <begin position="12"/>
        <end position="32"/>
    </location>
</feature>
<dbReference type="PROSITE" id="PS51444">
    <property type="entry name" value="FH2"/>
    <property type="match status" value="1"/>
</dbReference>
<feature type="compositionally biased region" description="Low complexity" evidence="16">
    <location>
        <begin position="314"/>
        <end position="324"/>
    </location>
</feature>
<feature type="compositionally biased region" description="Low complexity" evidence="16">
    <location>
        <begin position="53"/>
        <end position="67"/>
    </location>
</feature>
<evidence type="ECO:0000259" key="18">
    <source>
        <dbReference type="PROSITE" id="PS51231"/>
    </source>
</evidence>
<dbReference type="InterPro" id="IPR051412">
    <property type="entry name" value="Formin_Homology_Diaphanous_sf"/>
</dbReference>
<dbReference type="EMBL" id="LSRL02000076">
    <property type="protein sequence ID" value="TDG45538.1"/>
    <property type="molecule type" value="Genomic_DNA"/>
</dbReference>
<dbReference type="InterPro" id="IPR002659">
    <property type="entry name" value="Glyco_trans_31"/>
</dbReference>
<dbReference type="Gene3D" id="1.25.10.10">
    <property type="entry name" value="Leucine-rich Repeat Variant"/>
    <property type="match status" value="1"/>
</dbReference>
<comment type="similarity">
    <text evidence="4">Belongs to the glycosyltransferase 31 family.</text>
</comment>
<dbReference type="InterPro" id="IPR044933">
    <property type="entry name" value="DIA_GBD_sf"/>
</dbReference>
<accession>A0A484B9Z1</accession>
<dbReference type="Pfam" id="PF02181">
    <property type="entry name" value="FH2"/>
    <property type="match status" value="1"/>
</dbReference>
<evidence type="ECO:0000256" key="5">
    <source>
        <dbReference type="ARBA" id="ARBA00022490"/>
    </source>
</evidence>
<reference evidence="21 22" key="1">
    <citation type="journal article" date="2019" name="J. Hered.">
        <title>An Improved Genome Assembly for Drosophila navojoa, the Basal Species in the mojavensis Cluster.</title>
        <authorList>
            <person name="Vanderlinde T."/>
            <person name="Dupim E.G."/>
            <person name="Nazario-Yepiz N.O."/>
            <person name="Carvalho A.B."/>
        </authorList>
    </citation>
    <scope>NUCLEOTIDE SEQUENCE [LARGE SCALE GENOMIC DNA]</scope>
    <source>
        <strain evidence="21">Navoj_Jal97</strain>
        <tissue evidence="21">Whole organism</tissue>
    </source>
</reference>
<keyword evidence="10 17" id="KW-1133">Transmembrane helix</keyword>
<dbReference type="Pfam" id="PF06345">
    <property type="entry name" value="Drf_DAD"/>
    <property type="match status" value="1"/>
</dbReference>
<dbReference type="GO" id="GO:0030041">
    <property type="term" value="P:actin filament polymerization"/>
    <property type="evidence" value="ECO:0007669"/>
    <property type="project" value="TreeGrafter"/>
</dbReference>
<dbReference type="InterPro" id="IPR015425">
    <property type="entry name" value="FH2_Formin"/>
</dbReference>
<evidence type="ECO:0008006" key="23">
    <source>
        <dbReference type="Google" id="ProtNLM"/>
    </source>
</evidence>
<evidence type="ECO:0000256" key="17">
    <source>
        <dbReference type="SAM" id="Phobius"/>
    </source>
</evidence>
<dbReference type="Gene3D" id="6.10.30.30">
    <property type="match status" value="1"/>
</dbReference>
<dbReference type="GO" id="GO:0005884">
    <property type="term" value="C:actin filament"/>
    <property type="evidence" value="ECO:0007669"/>
    <property type="project" value="TreeGrafter"/>
</dbReference>
<dbReference type="STRING" id="7232.A0A484B9Z1"/>
<dbReference type="Pfam" id="PF06371">
    <property type="entry name" value="Drf_GBD"/>
    <property type="match status" value="1"/>
</dbReference>
<comment type="subcellular location">
    <subcellularLocation>
        <location evidence="2">Cytoplasm</location>
    </subcellularLocation>
    <subcellularLocation>
        <location evidence="1">Golgi apparatus membrane</location>
        <topology evidence="1">Single-pass type II membrane protein</topology>
    </subcellularLocation>
</comment>
<feature type="region of interest" description="Disordered" evidence="16">
    <location>
        <begin position="41"/>
        <end position="119"/>
    </location>
</feature>
<dbReference type="InterPro" id="IPR010465">
    <property type="entry name" value="Drf_DAD"/>
</dbReference>
<evidence type="ECO:0000256" key="2">
    <source>
        <dbReference type="ARBA" id="ARBA00004496"/>
    </source>
</evidence>
<keyword evidence="6" id="KW-0328">Glycosyltransferase</keyword>
<dbReference type="Gene3D" id="1.20.58.2220">
    <property type="entry name" value="Formin, FH2 domain"/>
    <property type="match status" value="1"/>
</dbReference>
<dbReference type="GO" id="GO:0003779">
    <property type="term" value="F:actin binding"/>
    <property type="evidence" value="ECO:0007669"/>
    <property type="project" value="InterPro"/>
</dbReference>
<evidence type="ECO:0000256" key="3">
    <source>
        <dbReference type="ARBA" id="ARBA00008214"/>
    </source>
</evidence>
<dbReference type="Gene3D" id="3.90.550.50">
    <property type="match status" value="1"/>
</dbReference>
<sequence length="1709" mass="192226">MAAVGNIHNTRILRFLLVLIVVILTIFIYASYSTTATLTPTHMHAAAPPPTPQQLTAAGHQQQQQQQPLMAASNNTGEFGLSPAEEPSISNSINNNNNYKAKQQEQQQQQQQHKKPQHRLPTIDEDALLDGGAAGASPIAIGSDQGDELLEEPQYVQSIDAITGNINTNSNNNNNSEAKQSAAAAVGQQQQQLQQQQSPSDIEVLMIPTSNLQKFIENADKILKNMTANSSSSPNSNINTAAVPAVPAAPSAAASAPSEQRTDKTNQPGLIEDVQLNLLDNNNGPVGFYAVMPVKVIAEEESKKKAPTVKPKPKSINNKPSNSPMDPSKGIPAERIYESGHLNEEIDVERICPSNGLNTRLLILITSAQTHADARMSIRQTWGHYGTRRDISLAFVLGRGTNETVNAALSQENYLFGDLIRGNFIDSYNNLTLKTISSLEWTDQHCSSAKYILKTDDDMFINVPKLLNFLTQLEKHKQKRAIYGRLAKKWKPIRNKKSKYYVSTDQFPASVFPSFTTGPAYVMTGSIVHDLYVRSLKTVYLKLEDVFTTGIVAQSLGIERMHVTEFVNRRISFNPCNIRNAISVHMIKSNEQFDLWKKLLDQATKFKRKYKTKKMSRHEKSKSVGGGLLESWFGRPSKSKGSGTYNSHSLPHGAGGRPLSTDNEGGLVGVDELQRHIQDLSEAEVNARFLEIIEDMNIPKDKREPLLNKNMEERQKMIFMHMKGKNSLERNTNSRFEKPIDYIEYLQNGEHSENKVYQCVESLRVALTSNTISWIKEFGEAGIGQIEKLLARAKTDRSYERIEFEAIRCLKAIMNNTWGLNVVLSPEQHSVVLLLAQSLDPRKPQTMCEALKLLASFCIVYERNGYEKVLRAITTIAATSYKASERFRPIVDALFASDKHDPKRELAAHSLIFINTLTNTPSDLNFRLHLRCEIMRMGLYDRLDELKEIVESSNNDTLQQHYKIFKDVRDDDFEEFVQRFDNVTFNMDDATDCFEVLKNLVTDTTSEPYFLSILQHLLYIRDDFYFRPAYYQLIEECIAQIVFHKGYCDPNFENRNFNIDTSVLLDDIVERAKATETQRSEEYEKKIEALESAKQEAEAKAAHLEEKVKLMEANGVAAPSPNKLPKVNIPMPPPPPGAGGAMPPPPPPMPGMAGGPRPPPPPPMPGMGGPRAPPPPPMPGMGGPPPPPMPGMMRPGGPPPPPMMMMPMAPVLPHGLKPKKKWEAKNPMKRANWKPIVPSKMSENAFWVKCQEDKLASDDFLQELAIKFSSKPVKKENQKDAVDKPTTLTKKNVDLRVLDSKSAQNLAILLGGSLKHLSYEQIKLCLLRCDTDILSSNILQNLIQYLPPPEQLKRLQEIKAKGEPLPPIEQFAATIGEIKRLLPRLHNLNFKLTYADLVQDIKPDIVAGTAACEEIRNSKKFSKILELILLLGNYMNSGSKNEAAFGFEISYLTKLTNTKDTDNKQTLLHYLAELVEKKFPDCLTFYDDLSHVNKASRVNMDAIQKNMRQMNAAVKNLETDLQNNKVPQCDDDKFTEVMGKFAAECRQQVDVLGKMQVQMEKLFKDLSEYYAFDPSKYTMEEFFADIKTFKDAFQSAYNDNVRAREELEKKRRMQEAREQSQREQMERQQRKKAVVDMDAAQAQEGVMDSLLEALQTGSAFGQRNRQPRRQRPAGAERRAQLSRSRSRTRVNNGQLMTREMILNEVLGSA</sequence>